<dbReference type="PANTHER" id="PTHR23419">
    <property type="entry name" value="DIVALENT CATION TOLERANCE CUTA-RELATED"/>
    <property type="match status" value="1"/>
</dbReference>
<dbReference type="InterPro" id="IPR011322">
    <property type="entry name" value="N-reg_PII-like_a/b"/>
</dbReference>
<protein>
    <recommendedName>
        <fullName evidence="3">CutA1 divalent ion tolerance protein</fullName>
    </recommendedName>
</protein>
<dbReference type="InterPro" id="IPR015867">
    <property type="entry name" value="N-reg_PII/ATP_PRibTrfase_C"/>
</dbReference>
<dbReference type="SUPFAM" id="SSF54913">
    <property type="entry name" value="GlnB-like"/>
    <property type="match status" value="1"/>
</dbReference>
<accession>X1JGA9</accession>
<dbReference type="EMBL" id="BARU01040373">
    <property type="protein sequence ID" value="GAH77364.1"/>
    <property type="molecule type" value="Genomic_DNA"/>
</dbReference>
<comment type="similarity">
    <text evidence="1">Belongs to the CutA family.</text>
</comment>
<sequence length="109" mass="12333">MKEANKVLVLITTATEEEAHKIAELLLNQRKVACVNIVPRVDSLFQWQGKVDSCQESLLIIKSIASLLPEIVEMVKRAHSYEVPEITALPIISGSEDYLRWIDSEVEEE</sequence>
<gene>
    <name evidence="2" type="ORF">S03H2_62419</name>
</gene>
<dbReference type="GO" id="GO:0010038">
    <property type="term" value="P:response to metal ion"/>
    <property type="evidence" value="ECO:0007669"/>
    <property type="project" value="InterPro"/>
</dbReference>
<dbReference type="GO" id="GO:0005507">
    <property type="term" value="F:copper ion binding"/>
    <property type="evidence" value="ECO:0007669"/>
    <property type="project" value="TreeGrafter"/>
</dbReference>
<dbReference type="InterPro" id="IPR004323">
    <property type="entry name" value="Ion_tolerance_CutA"/>
</dbReference>
<dbReference type="AlphaFoldDB" id="X1JGA9"/>
<dbReference type="Pfam" id="PF03091">
    <property type="entry name" value="CutA1"/>
    <property type="match status" value="1"/>
</dbReference>
<dbReference type="Gene3D" id="3.30.70.120">
    <property type="match status" value="1"/>
</dbReference>
<dbReference type="PANTHER" id="PTHR23419:SF8">
    <property type="entry name" value="FI09726P"/>
    <property type="match status" value="1"/>
</dbReference>
<proteinExistence type="inferred from homology"/>
<name>X1JGA9_9ZZZZ</name>
<evidence type="ECO:0000256" key="1">
    <source>
        <dbReference type="ARBA" id="ARBA00010169"/>
    </source>
</evidence>
<evidence type="ECO:0008006" key="3">
    <source>
        <dbReference type="Google" id="ProtNLM"/>
    </source>
</evidence>
<comment type="caution">
    <text evidence="2">The sequence shown here is derived from an EMBL/GenBank/DDBJ whole genome shotgun (WGS) entry which is preliminary data.</text>
</comment>
<reference evidence="2" key="1">
    <citation type="journal article" date="2014" name="Front. Microbiol.">
        <title>High frequency of phylogenetically diverse reductive dehalogenase-homologous genes in deep subseafloor sedimentary metagenomes.</title>
        <authorList>
            <person name="Kawai M."/>
            <person name="Futagami T."/>
            <person name="Toyoda A."/>
            <person name="Takaki Y."/>
            <person name="Nishi S."/>
            <person name="Hori S."/>
            <person name="Arai W."/>
            <person name="Tsubouchi T."/>
            <person name="Morono Y."/>
            <person name="Uchiyama I."/>
            <person name="Ito T."/>
            <person name="Fujiyama A."/>
            <person name="Inagaki F."/>
            <person name="Takami H."/>
        </authorList>
    </citation>
    <scope>NUCLEOTIDE SEQUENCE</scope>
    <source>
        <strain evidence="2">Expedition CK06-06</strain>
    </source>
</reference>
<organism evidence="2">
    <name type="scientific">marine sediment metagenome</name>
    <dbReference type="NCBI Taxonomy" id="412755"/>
    <lineage>
        <taxon>unclassified sequences</taxon>
        <taxon>metagenomes</taxon>
        <taxon>ecological metagenomes</taxon>
    </lineage>
</organism>
<evidence type="ECO:0000313" key="2">
    <source>
        <dbReference type="EMBL" id="GAH77364.1"/>
    </source>
</evidence>